<evidence type="ECO:0000256" key="4">
    <source>
        <dbReference type="PROSITE-ProRule" id="PRU00433"/>
    </source>
</evidence>
<dbReference type="RefSeq" id="WP_008850324.1">
    <property type="nucleotide sequence ID" value="NZ_AGQV01000001.1"/>
</dbReference>
<dbReference type="STRING" id="1088869.GMO_01730"/>
<dbReference type="PANTHER" id="PTHR35008">
    <property type="entry name" value="BLL4482 PROTEIN-RELATED"/>
    <property type="match status" value="1"/>
</dbReference>
<gene>
    <name evidence="7" type="ORF">GMO_01730</name>
</gene>
<keyword evidence="5" id="KW-0732">Signal</keyword>
<keyword evidence="3 4" id="KW-0408">Iron</keyword>
<keyword evidence="8" id="KW-1185">Reference proteome</keyword>
<evidence type="ECO:0000256" key="2">
    <source>
        <dbReference type="ARBA" id="ARBA00022723"/>
    </source>
</evidence>
<evidence type="ECO:0000256" key="5">
    <source>
        <dbReference type="SAM" id="SignalP"/>
    </source>
</evidence>
<proteinExistence type="predicted"/>
<evidence type="ECO:0000313" key="7">
    <source>
        <dbReference type="EMBL" id="EHH68866.1"/>
    </source>
</evidence>
<dbReference type="GO" id="GO:0046872">
    <property type="term" value="F:metal ion binding"/>
    <property type="evidence" value="ECO:0007669"/>
    <property type="project" value="UniProtKB-KW"/>
</dbReference>
<evidence type="ECO:0000256" key="3">
    <source>
        <dbReference type="ARBA" id="ARBA00023004"/>
    </source>
</evidence>
<organism evidence="7 8">
    <name type="scientific">Gluconobacter morbifer G707</name>
    <dbReference type="NCBI Taxonomy" id="1088869"/>
    <lineage>
        <taxon>Bacteria</taxon>
        <taxon>Pseudomonadati</taxon>
        <taxon>Pseudomonadota</taxon>
        <taxon>Alphaproteobacteria</taxon>
        <taxon>Acetobacterales</taxon>
        <taxon>Acetobacteraceae</taxon>
        <taxon>Gluconobacter</taxon>
    </lineage>
</organism>
<dbReference type="SUPFAM" id="SSF46626">
    <property type="entry name" value="Cytochrome c"/>
    <property type="match status" value="1"/>
</dbReference>
<dbReference type="InterPro" id="IPR009056">
    <property type="entry name" value="Cyt_c-like_dom"/>
</dbReference>
<dbReference type="AlphaFoldDB" id="G6XFA8"/>
<keyword evidence="2 4" id="KW-0479">Metal-binding</keyword>
<keyword evidence="1 4" id="KW-0349">Heme</keyword>
<evidence type="ECO:0000259" key="6">
    <source>
        <dbReference type="PROSITE" id="PS51007"/>
    </source>
</evidence>
<dbReference type="Gene3D" id="1.10.760.10">
    <property type="entry name" value="Cytochrome c-like domain"/>
    <property type="match status" value="1"/>
</dbReference>
<name>G6XFA8_9PROT</name>
<reference evidence="7 8" key="1">
    <citation type="submission" date="2011-10" db="EMBL/GenBank/DDBJ databases">
        <title>Genome sequence of Gluconobacter morbifer G707, isolated from Drosophila gut.</title>
        <authorList>
            <person name="Lee W.-J."/>
            <person name="Kim E.-K."/>
        </authorList>
    </citation>
    <scope>NUCLEOTIDE SEQUENCE [LARGE SCALE GENOMIC DNA]</scope>
    <source>
        <strain evidence="7 8">G707</strain>
    </source>
</reference>
<feature type="signal peptide" evidence="5">
    <location>
        <begin position="1"/>
        <end position="20"/>
    </location>
</feature>
<sequence>MMKSALFLTIFCLSATSALAASDGKALYTGKCAVCHQAGGMGSPGQFPPLRERVGKIAASPEGRAYLATVLVNGLHGPLTAAGSHYAGFMPSFGSVSDEDIAAVLTYVASLGSRKDAPAISVDDVKAARATPKKAKEILSQRQALEAEHPLP</sequence>
<dbReference type="PATRIC" id="fig|1088869.3.peg.173"/>
<dbReference type="GO" id="GO:0009055">
    <property type="term" value="F:electron transfer activity"/>
    <property type="evidence" value="ECO:0007669"/>
    <property type="project" value="InterPro"/>
</dbReference>
<protein>
    <submittedName>
        <fullName evidence="7">Putative cytochrome c-552</fullName>
    </submittedName>
</protein>
<dbReference type="EMBL" id="AGQV01000001">
    <property type="protein sequence ID" value="EHH68866.1"/>
    <property type="molecule type" value="Genomic_DNA"/>
</dbReference>
<dbReference type="PROSITE" id="PS51007">
    <property type="entry name" value="CYTC"/>
    <property type="match status" value="1"/>
</dbReference>
<accession>G6XFA8</accession>
<evidence type="ECO:0000313" key="8">
    <source>
        <dbReference type="Proteomes" id="UP000004949"/>
    </source>
</evidence>
<comment type="caution">
    <text evidence="7">The sequence shown here is derived from an EMBL/GenBank/DDBJ whole genome shotgun (WGS) entry which is preliminary data.</text>
</comment>
<feature type="chain" id="PRO_5003489657" evidence="5">
    <location>
        <begin position="21"/>
        <end position="152"/>
    </location>
</feature>
<dbReference type="GO" id="GO:0020037">
    <property type="term" value="F:heme binding"/>
    <property type="evidence" value="ECO:0007669"/>
    <property type="project" value="InterPro"/>
</dbReference>
<evidence type="ECO:0000256" key="1">
    <source>
        <dbReference type="ARBA" id="ARBA00022617"/>
    </source>
</evidence>
<dbReference type="Pfam" id="PF00034">
    <property type="entry name" value="Cytochrom_C"/>
    <property type="match status" value="1"/>
</dbReference>
<dbReference type="eggNOG" id="COG2010">
    <property type="taxonomic scope" value="Bacteria"/>
</dbReference>
<dbReference type="PANTHER" id="PTHR35008:SF9">
    <property type="entry name" value="CYTOCHROME C DOMAIN-CONTAINING PROTEIN"/>
    <property type="match status" value="1"/>
</dbReference>
<dbReference type="InterPro" id="IPR036909">
    <property type="entry name" value="Cyt_c-like_dom_sf"/>
</dbReference>
<dbReference type="Proteomes" id="UP000004949">
    <property type="component" value="Unassembled WGS sequence"/>
</dbReference>
<feature type="domain" description="Cytochrome c" evidence="6">
    <location>
        <begin position="19"/>
        <end position="112"/>
    </location>
</feature>
<dbReference type="InterPro" id="IPR051459">
    <property type="entry name" value="Cytochrome_c-type_DH"/>
</dbReference>